<evidence type="ECO:0000256" key="13">
    <source>
        <dbReference type="ARBA" id="ARBA00059106"/>
    </source>
</evidence>
<dbReference type="Proteomes" id="UP000567822">
    <property type="component" value="Unassembled WGS sequence"/>
</dbReference>
<dbReference type="PANTHER" id="PTHR46465">
    <property type="entry name" value="LATERAL SIGNALING TARGET PROTEIN 2 HOMOLOG"/>
    <property type="match status" value="1"/>
</dbReference>
<evidence type="ECO:0000256" key="3">
    <source>
        <dbReference type="ARBA" id="ARBA00008755"/>
    </source>
</evidence>
<comment type="subcellular location">
    <subcellularLocation>
        <location evidence="2">Cytoplasm</location>
        <location evidence="2">Cytosol</location>
    </subcellularLocation>
    <subcellularLocation>
        <location evidence="1">Early endosome membrane</location>
    </subcellularLocation>
</comment>
<evidence type="ECO:0000256" key="16">
    <source>
        <dbReference type="SAM" id="MobiDB-lite"/>
    </source>
</evidence>
<evidence type="ECO:0000313" key="18">
    <source>
        <dbReference type="EMBL" id="NXK57975.1"/>
    </source>
</evidence>
<evidence type="ECO:0000256" key="12">
    <source>
        <dbReference type="ARBA" id="ARBA00023136"/>
    </source>
</evidence>
<organism evidence="18 19">
    <name type="scientific">Sylvietta virens</name>
    <name type="common">Green crombec</name>
    <dbReference type="NCBI Taxonomy" id="208069"/>
    <lineage>
        <taxon>Eukaryota</taxon>
        <taxon>Metazoa</taxon>
        <taxon>Chordata</taxon>
        <taxon>Craniata</taxon>
        <taxon>Vertebrata</taxon>
        <taxon>Euteleostomi</taxon>
        <taxon>Archelosauria</taxon>
        <taxon>Archosauria</taxon>
        <taxon>Dinosauria</taxon>
        <taxon>Saurischia</taxon>
        <taxon>Theropoda</taxon>
        <taxon>Coelurosauria</taxon>
        <taxon>Aves</taxon>
        <taxon>Neognathae</taxon>
        <taxon>Neoaves</taxon>
        <taxon>Telluraves</taxon>
        <taxon>Australaves</taxon>
        <taxon>Passeriformes</taxon>
        <taxon>Sylvioidea</taxon>
        <taxon>Sylviidae</taxon>
        <taxon>Acrocephalinae</taxon>
        <taxon>Sylvietta</taxon>
    </lineage>
</organism>
<evidence type="ECO:0000256" key="1">
    <source>
        <dbReference type="ARBA" id="ARBA00004146"/>
    </source>
</evidence>
<dbReference type="GO" id="GO:0008270">
    <property type="term" value="F:zinc ion binding"/>
    <property type="evidence" value="ECO:0007669"/>
    <property type="project" value="UniProtKB-KW"/>
</dbReference>
<feature type="non-terminal residue" evidence="18">
    <location>
        <position position="946"/>
    </location>
</feature>
<dbReference type="PROSITE" id="PS50178">
    <property type="entry name" value="ZF_FYVE"/>
    <property type="match status" value="1"/>
</dbReference>
<dbReference type="InterPro" id="IPR043269">
    <property type="entry name" value="FYVE_LST2"/>
</dbReference>
<evidence type="ECO:0000256" key="8">
    <source>
        <dbReference type="ARBA" id="ARBA00022753"/>
    </source>
</evidence>
<feature type="region of interest" description="Disordered" evidence="16">
    <location>
        <begin position="343"/>
        <end position="376"/>
    </location>
</feature>
<dbReference type="InterPro" id="IPR013083">
    <property type="entry name" value="Znf_RING/FYVE/PHD"/>
</dbReference>
<evidence type="ECO:0000256" key="4">
    <source>
        <dbReference type="ARBA" id="ARBA00019870"/>
    </source>
</evidence>
<sequence length="946" mass="105268">QRTDPQLLAQFYYADEELNQVAAELDSLDGRKDPQRCTLLVNQFRSCQDNVLNIINQIMDECIPHERANRDFCVKFPEEIRHDNLAGQLWFGAECLAAGSIIMNREIESMAMRPLAKDLTRSLEEVRNIIRDQALRDLNLYTEKMKDSLKHFDVLFAEFELSYVSAMVPVKSPKEYYVQQEVIVLFCETVERALRLGYLTQDMIDDYEPALMFTIPRLAIVCGLVVYSEGPLNLDHKPEDMSELFRPFHTLLRKIRQTLTEDELHTLERNLCISQDVDFPVRADPEVPSVIAPGITATLPPKELSAKAENTEAELACSMQYDEQELEQLNRMVHRVGDEMSSLLSPPSICQSPAHRPSLRNSSSAEASPTRHRLDNLTDEEDRVFFMDDLDGAGEALAGLDSVSDTFAWVNNPCHDSKQNLQYRDALLYENGHQTEETLLLKDAESDLSNNNNVEDGKQMSGISVPNSCSCLEGPDSQLYLNGWDAYADDAETAEVIAHRTGGMKISATVIFNPKSPSSSESPVTTPEAAISCVPGSANPLANEEEDESHKLSIAATNCLINSCVCCGSCEDSREDSVEGLKTKHSAGGVVNASYTLVKSKEMDHVDNLDNSVPEQETLKPETSALLAERDFGSEEQKLPISSKCLAHSSGSQVGAESDSQGEAESISNQQKKWEKRKQLCDKKMDYNEDTSSERTAKEDVKSRSSSSSQDGLRDSPLSSISSSDYESVSVTTCSLSSIYALSSLMTSSCSSDDIDQEEIQLALQAAKIATREKIRSRFHGSNDLIHRLFVCISGVADQLQTNYASDLRSILKTLFEVMATKPETEDKEKQKKVNHGLRSAALEDCALCQESISSSELAAKARDGDFEDPPDWVPDEVCSYCTACKAPFTVIRRKHHCRSCGKIFCSRCSSHSAPLPRYGQMKPVRVCTHCYMFHVTPFYSDRAGI</sequence>
<gene>
    <name evidence="18" type="primary">Zfyve28_0</name>
    <name evidence="18" type="ORF">SYLVIR_R11954</name>
</gene>
<dbReference type="CDD" id="cd15731">
    <property type="entry name" value="FYVE_LST2"/>
    <property type="match status" value="1"/>
</dbReference>
<keyword evidence="7" id="KW-0479">Metal-binding</keyword>
<dbReference type="InterPro" id="IPR017455">
    <property type="entry name" value="Znf_FYVE-rel"/>
</dbReference>
<dbReference type="PANTHER" id="PTHR46465:SF3">
    <property type="entry name" value="LATERAL SIGNALING TARGET PROTEIN 2 HOMOLOG"/>
    <property type="match status" value="1"/>
</dbReference>
<evidence type="ECO:0000256" key="11">
    <source>
        <dbReference type="ARBA" id="ARBA00022843"/>
    </source>
</evidence>
<feature type="compositionally biased region" description="Polar residues" evidence="16">
    <location>
        <begin position="650"/>
        <end position="671"/>
    </location>
</feature>
<keyword evidence="12" id="KW-0472">Membrane</keyword>
<evidence type="ECO:0000256" key="5">
    <source>
        <dbReference type="ARBA" id="ARBA00022490"/>
    </source>
</evidence>
<name>A0A7L0KM08_9SYLV</name>
<dbReference type="FunFam" id="3.30.40.10:FF:000092">
    <property type="entry name" value="Lateral signaling target protein 2 homolog"/>
    <property type="match status" value="1"/>
</dbReference>
<evidence type="ECO:0000259" key="17">
    <source>
        <dbReference type="PROSITE" id="PS50178"/>
    </source>
</evidence>
<evidence type="ECO:0000256" key="7">
    <source>
        <dbReference type="ARBA" id="ARBA00022723"/>
    </source>
</evidence>
<keyword evidence="9 15" id="KW-0863">Zinc-finger</keyword>
<keyword evidence="6" id="KW-1017">Isopeptide bond</keyword>
<comment type="function">
    <text evidence="13">Negative regulator of epidermal growth factor receptor (EGFR) signaling. Acts by promoting EGFR degradation in endosomes when not monoubiquitinated.</text>
</comment>
<feature type="non-terminal residue" evidence="18">
    <location>
        <position position="1"/>
    </location>
</feature>
<keyword evidence="11" id="KW-0832">Ubl conjugation</keyword>
<proteinExistence type="inferred from homology"/>
<protein>
    <recommendedName>
        <fullName evidence="4">Lateral signaling target protein 2 homolog</fullName>
    </recommendedName>
    <alternativeName>
        <fullName evidence="14">Zinc finger FYVE domain-containing protein 28</fullName>
    </alternativeName>
</protein>
<dbReference type="InterPro" id="IPR011011">
    <property type="entry name" value="Znf_FYVE_PHD"/>
</dbReference>
<evidence type="ECO:0000256" key="14">
    <source>
        <dbReference type="ARBA" id="ARBA00083237"/>
    </source>
</evidence>
<evidence type="ECO:0000256" key="9">
    <source>
        <dbReference type="ARBA" id="ARBA00022771"/>
    </source>
</evidence>
<reference evidence="18 19" key="1">
    <citation type="submission" date="2019-09" db="EMBL/GenBank/DDBJ databases">
        <title>Bird 10,000 Genomes (B10K) Project - Family phase.</title>
        <authorList>
            <person name="Zhang G."/>
        </authorList>
    </citation>
    <scope>NUCLEOTIDE SEQUENCE [LARGE SCALE GENOMIC DNA]</scope>
    <source>
        <strain evidence="18">B10K-DU-009-59</strain>
        <tissue evidence="18">Muscle</tissue>
    </source>
</reference>
<dbReference type="SUPFAM" id="SSF57903">
    <property type="entry name" value="FYVE/PHD zinc finger"/>
    <property type="match status" value="1"/>
</dbReference>
<evidence type="ECO:0000256" key="2">
    <source>
        <dbReference type="ARBA" id="ARBA00004514"/>
    </source>
</evidence>
<feature type="region of interest" description="Disordered" evidence="16">
    <location>
        <begin position="650"/>
        <end position="723"/>
    </location>
</feature>
<evidence type="ECO:0000256" key="6">
    <source>
        <dbReference type="ARBA" id="ARBA00022499"/>
    </source>
</evidence>
<keyword evidence="5" id="KW-0963">Cytoplasm</keyword>
<feature type="compositionally biased region" description="Basic and acidic residues" evidence="16">
    <location>
        <begin position="677"/>
        <end position="703"/>
    </location>
</feature>
<accession>A0A7L0KM08</accession>
<dbReference type="GO" id="GO:0005829">
    <property type="term" value="C:cytosol"/>
    <property type="evidence" value="ECO:0007669"/>
    <property type="project" value="UniProtKB-SubCell"/>
</dbReference>
<dbReference type="Pfam" id="PF01363">
    <property type="entry name" value="FYVE"/>
    <property type="match status" value="1"/>
</dbReference>
<keyword evidence="8" id="KW-0967">Endosome</keyword>
<comment type="similarity">
    <text evidence="3">Belongs to the lst-2 family.</text>
</comment>
<feature type="domain" description="FYVE-type" evidence="17">
    <location>
        <begin position="876"/>
        <end position="932"/>
    </location>
</feature>
<dbReference type="GO" id="GO:0031901">
    <property type="term" value="C:early endosome membrane"/>
    <property type="evidence" value="ECO:0007669"/>
    <property type="project" value="UniProtKB-SubCell"/>
</dbReference>
<dbReference type="InterPro" id="IPR000306">
    <property type="entry name" value="Znf_FYVE"/>
</dbReference>
<comment type="caution">
    <text evidence="18">The sequence shown here is derived from an EMBL/GenBank/DDBJ whole genome shotgun (WGS) entry which is preliminary data.</text>
</comment>
<keyword evidence="19" id="KW-1185">Reference proteome</keyword>
<dbReference type="InterPro" id="IPR051118">
    <property type="entry name" value="LST-2"/>
</dbReference>
<evidence type="ECO:0000256" key="15">
    <source>
        <dbReference type="PROSITE-ProRule" id="PRU00091"/>
    </source>
</evidence>
<dbReference type="Gene3D" id="3.30.40.10">
    <property type="entry name" value="Zinc/RING finger domain, C3HC4 (zinc finger)"/>
    <property type="match status" value="1"/>
</dbReference>
<evidence type="ECO:0000256" key="10">
    <source>
        <dbReference type="ARBA" id="ARBA00022833"/>
    </source>
</evidence>
<keyword evidence="10" id="KW-0862">Zinc</keyword>
<evidence type="ECO:0000313" key="19">
    <source>
        <dbReference type="Proteomes" id="UP000567822"/>
    </source>
</evidence>
<dbReference type="AlphaFoldDB" id="A0A7L0KM08"/>
<dbReference type="SMART" id="SM00064">
    <property type="entry name" value="FYVE"/>
    <property type="match status" value="1"/>
</dbReference>
<dbReference type="EMBL" id="VXAN01000006">
    <property type="protein sequence ID" value="NXK57975.1"/>
    <property type="molecule type" value="Genomic_DNA"/>
</dbReference>